<dbReference type="Gene3D" id="1.10.340.70">
    <property type="match status" value="1"/>
</dbReference>
<evidence type="ECO:0000259" key="2">
    <source>
        <dbReference type="PROSITE" id="PS50994"/>
    </source>
</evidence>
<keyword evidence="4" id="KW-1185">Reference proteome</keyword>
<dbReference type="EMBL" id="AVOT02012260">
    <property type="protein sequence ID" value="MBW0493818.1"/>
    <property type="molecule type" value="Genomic_DNA"/>
</dbReference>
<feature type="domain" description="Integrase catalytic" evidence="2">
    <location>
        <begin position="210"/>
        <end position="313"/>
    </location>
</feature>
<organism evidence="3 4">
    <name type="scientific">Austropuccinia psidii MF-1</name>
    <dbReference type="NCBI Taxonomy" id="1389203"/>
    <lineage>
        <taxon>Eukaryota</taxon>
        <taxon>Fungi</taxon>
        <taxon>Dikarya</taxon>
        <taxon>Basidiomycota</taxon>
        <taxon>Pucciniomycotina</taxon>
        <taxon>Pucciniomycetes</taxon>
        <taxon>Pucciniales</taxon>
        <taxon>Sphaerophragmiaceae</taxon>
        <taxon>Austropuccinia</taxon>
    </lineage>
</organism>
<accession>A0A9Q3D1P6</accession>
<dbReference type="GO" id="GO:0005634">
    <property type="term" value="C:nucleus"/>
    <property type="evidence" value="ECO:0007669"/>
    <property type="project" value="UniProtKB-ARBA"/>
</dbReference>
<keyword evidence="1" id="KW-0694">RNA-binding</keyword>
<gene>
    <name evidence="3" type="ORF">O181_033533</name>
</gene>
<evidence type="ECO:0000313" key="3">
    <source>
        <dbReference type="EMBL" id="MBW0493818.1"/>
    </source>
</evidence>
<dbReference type="OrthoDB" id="2517075at2759"/>
<dbReference type="AlphaFoldDB" id="A0A9Q3D1P6"/>
<evidence type="ECO:0000256" key="1">
    <source>
        <dbReference type="ARBA" id="ARBA00022884"/>
    </source>
</evidence>
<dbReference type="GO" id="GO:0015074">
    <property type="term" value="P:DNA integration"/>
    <property type="evidence" value="ECO:0007669"/>
    <property type="project" value="InterPro"/>
</dbReference>
<dbReference type="Gene3D" id="3.30.420.10">
    <property type="entry name" value="Ribonuclease H-like superfamily/Ribonuclease H"/>
    <property type="match status" value="1"/>
</dbReference>
<dbReference type="PANTHER" id="PTHR47266">
    <property type="entry name" value="ENDONUCLEASE-RELATED"/>
    <property type="match status" value="1"/>
</dbReference>
<proteinExistence type="predicted"/>
<dbReference type="SUPFAM" id="SSF53098">
    <property type="entry name" value="Ribonuclease H-like"/>
    <property type="match status" value="1"/>
</dbReference>
<dbReference type="PROSITE" id="PS50994">
    <property type="entry name" value="INTEGRASE"/>
    <property type="match status" value="1"/>
</dbReference>
<comment type="caution">
    <text evidence="3">The sequence shown here is derived from an EMBL/GenBank/DDBJ whole genome shotgun (WGS) entry which is preliminary data.</text>
</comment>
<name>A0A9Q3D1P6_9BASI</name>
<dbReference type="Proteomes" id="UP000765509">
    <property type="component" value="Unassembled WGS sequence"/>
</dbReference>
<protein>
    <recommendedName>
        <fullName evidence="2">Integrase catalytic domain-containing protein</fullName>
    </recommendedName>
</protein>
<sequence length="313" mass="36703">MEIDRRKNFKFSGWEPEFGTSDSGKTEAEGTETPILGTSASELHNEFFSSVTKTYSKHKNCSILLKLLQLKYRSPEMESQLEEPWWRYYKDNKFPLIDGLLYHREKHTSALTVIDSDHISLILQQLHDCPYMGHMIKDRNKERVTSTAWWPQWEQELSKYINTCERCQKENRNHGKRYGLLKHIEELKHPWETINMHWVTVLVSGGKESFKAFQVIVDIYSKNVSDRDQKLTSAFLTNLYYILSAKLAFSTAYHPQTDGLAERTIQTMEEIIRRFCAYGMEYKDHEGYTHDWVTLVPAVQLAYNTSQHSTTGR</sequence>
<dbReference type="InterPro" id="IPR012337">
    <property type="entry name" value="RNaseH-like_sf"/>
</dbReference>
<dbReference type="Pfam" id="PF17921">
    <property type="entry name" value="Integrase_H2C2"/>
    <property type="match status" value="1"/>
</dbReference>
<dbReference type="InterPro" id="IPR036397">
    <property type="entry name" value="RNaseH_sf"/>
</dbReference>
<reference evidence="3" key="1">
    <citation type="submission" date="2021-03" db="EMBL/GenBank/DDBJ databases">
        <title>Draft genome sequence of rust myrtle Austropuccinia psidii MF-1, a brazilian biotype.</title>
        <authorList>
            <person name="Quecine M.C."/>
            <person name="Pachon D.M.R."/>
            <person name="Bonatelli M.L."/>
            <person name="Correr F.H."/>
            <person name="Franceschini L.M."/>
            <person name="Leite T.F."/>
            <person name="Margarido G.R.A."/>
            <person name="Almeida C.A."/>
            <person name="Ferrarezi J.A."/>
            <person name="Labate C.A."/>
        </authorList>
    </citation>
    <scope>NUCLEOTIDE SEQUENCE</scope>
    <source>
        <strain evidence="3">MF-1</strain>
    </source>
</reference>
<dbReference type="InterPro" id="IPR041588">
    <property type="entry name" value="Integrase_H2C2"/>
</dbReference>
<dbReference type="GO" id="GO:0003723">
    <property type="term" value="F:RNA binding"/>
    <property type="evidence" value="ECO:0007669"/>
    <property type="project" value="UniProtKB-KW"/>
</dbReference>
<dbReference type="FunFam" id="1.10.340.70:FF:000001">
    <property type="entry name" value="Retrovirus-related Pol polyprotein from transposon gypsy-like Protein"/>
    <property type="match status" value="1"/>
</dbReference>
<dbReference type="InterPro" id="IPR001584">
    <property type="entry name" value="Integrase_cat-core"/>
</dbReference>
<dbReference type="InterPro" id="IPR052160">
    <property type="entry name" value="Gypsy_RT_Integrase-like"/>
</dbReference>
<evidence type="ECO:0000313" key="4">
    <source>
        <dbReference type="Proteomes" id="UP000765509"/>
    </source>
</evidence>